<dbReference type="PROSITE" id="PS51177">
    <property type="entry name" value="LUMAZINE_BIND"/>
    <property type="match status" value="2"/>
</dbReference>
<dbReference type="AlphaFoldDB" id="S7TZT7"/>
<comment type="function">
    <text evidence="2">Catalyzes the dismutation of two molecules of 6,7-dimethyl-8-ribityllumazine, resulting in the formation of riboflavin and 5-amino-6-(D-ribitylamino)uracil.</text>
</comment>
<dbReference type="GO" id="GO:0004746">
    <property type="term" value="F:riboflavin synthase activity"/>
    <property type="evidence" value="ECO:0007669"/>
    <property type="project" value="UniProtKB-UniRule"/>
</dbReference>
<dbReference type="NCBIfam" id="NF006767">
    <property type="entry name" value="PRK09289.1"/>
    <property type="match status" value="1"/>
</dbReference>
<dbReference type="CDD" id="cd00402">
    <property type="entry name" value="Riboflavin_synthase_like"/>
    <property type="match status" value="1"/>
</dbReference>
<accession>S7TZT7</accession>
<dbReference type="PANTHER" id="PTHR21098:SF12">
    <property type="entry name" value="RIBOFLAVIN SYNTHASE"/>
    <property type="match status" value="1"/>
</dbReference>
<evidence type="ECO:0000313" key="14">
    <source>
        <dbReference type="Proteomes" id="UP000014977"/>
    </source>
</evidence>
<comment type="subunit">
    <text evidence="4">Homotrimer.</text>
</comment>
<organism evidence="13 14">
    <name type="scientific">Desulfococcus multivorans DSM 2059</name>
    <dbReference type="NCBI Taxonomy" id="1121405"/>
    <lineage>
        <taxon>Bacteria</taxon>
        <taxon>Pseudomonadati</taxon>
        <taxon>Thermodesulfobacteriota</taxon>
        <taxon>Desulfobacteria</taxon>
        <taxon>Desulfobacterales</taxon>
        <taxon>Desulfococcaceae</taxon>
        <taxon>Desulfococcus</taxon>
    </lineage>
</organism>
<dbReference type="FunFam" id="2.40.30.20:FF:000003">
    <property type="entry name" value="Riboflavin synthase, alpha subunit"/>
    <property type="match status" value="1"/>
</dbReference>
<comment type="catalytic activity">
    <reaction evidence="1">
        <text>2 6,7-dimethyl-8-(1-D-ribityl)lumazine + H(+) = 5-amino-6-(D-ribitylamino)uracil + riboflavin</text>
        <dbReference type="Rhea" id="RHEA:20772"/>
        <dbReference type="ChEBI" id="CHEBI:15378"/>
        <dbReference type="ChEBI" id="CHEBI:15934"/>
        <dbReference type="ChEBI" id="CHEBI:57986"/>
        <dbReference type="ChEBI" id="CHEBI:58201"/>
        <dbReference type="EC" id="2.5.1.9"/>
    </reaction>
</comment>
<dbReference type="PIRSF" id="PIRSF000498">
    <property type="entry name" value="Riboflavin_syn_A"/>
    <property type="match status" value="1"/>
</dbReference>
<dbReference type="OrthoDB" id="9788537at2"/>
<dbReference type="STRING" id="897.B2D07_07635"/>
<dbReference type="GO" id="GO:0009231">
    <property type="term" value="P:riboflavin biosynthetic process"/>
    <property type="evidence" value="ECO:0007669"/>
    <property type="project" value="UniProtKB-KW"/>
</dbReference>
<evidence type="ECO:0000256" key="8">
    <source>
        <dbReference type="ARBA" id="ARBA00022679"/>
    </source>
</evidence>
<dbReference type="InterPro" id="IPR023366">
    <property type="entry name" value="ATP_synth_asu-like_sf"/>
</dbReference>
<evidence type="ECO:0000313" key="13">
    <source>
        <dbReference type="EMBL" id="EPR42602.1"/>
    </source>
</evidence>
<keyword evidence="14" id="KW-1185">Reference proteome</keyword>
<sequence length="220" mass="23422">MFTGIIEGLGTIRGIQPTGEGCRLSVEADFRLSGTRLGDSIAVNGACLTAVALDGPRFTVDVSPETLDKTTLGRARIGDRVNLERALRLSDRLDGHLVSGHIDGIGTLTDRKHRSNAVIIAFRVPPALARYMISKGSVAVDGVSLTINACTNDVFEVSIIPHTAKLTTVGMKSVGDAVNIETDIIGKYVERFVAAGRNSARTEYDDGSVDMALLARHGFL</sequence>
<protein>
    <recommendedName>
        <fullName evidence="6 10">Riboflavin synthase</fullName>
        <ecNumber evidence="5 10">2.5.1.9</ecNumber>
    </recommendedName>
</protein>
<evidence type="ECO:0000256" key="9">
    <source>
        <dbReference type="ARBA" id="ARBA00022737"/>
    </source>
</evidence>
<dbReference type="eggNOG" id="COG0307">
    <property type="taxonomic scope" value="Bacteria"/>
</dbReference>
<reference evidence="13 14" key="1">
    <citation type="journal article" date="2013" name="Genome Announc.">
        <title>Draft genome sequences for three mercury-methylating, sulfate-reducing bacteria.</title>
        <authorList>
            <person name="Brown S.D."/>
            <person name="Hurt R.A.Jr."/>
            <person name="Gilmour C.C."/>
            <person name="Elias D.A."/>
        </authorList>
    </citation>
    <scope>NUCLEOTIDE SEQUENCE [LARGE SCALE GENOMIC DNA]</scope>
    <source>
        <strain evidence="13 14">DSM 2059</strain>
    </source>
</reference>
<evidence type="ECO:0000256" key="11">
    <source>
        <dbReference type="PROSITE-ProRule" id="PRU00524"/>
    </source>
</evidence>
<dbReference type="EMBL" id="ATHJ01000064">
    <property type="protein sequence ID" value="EPR42602.1"/>
    <property type="molecule type" value="Genomic_DNA"/>
</dbReference>
<evidence type="ECO:0000256" key="7">
    <source>
        <dbReference type="ARBA" id="ARBA00022619"/>
    </source>
</evidence>
<dbReference type="Gene3D" id="2.40.30.20">
    <property type="match status" value="2"/>
</dbReference>
<dbReference type="PATRIC" id="fig|1121405.3.peg.1029"/>
<evidence type="ECO:0000256" key="3">
    <source>
        <dbReference type="ARBA" id="ARBA00004887"/>
    </source>
</evidence>
<dbReference type="NCBIfam" id="TIGR00187">
    <property type="entry name" value="ribE"/>
    <property type="match status" value="1"/>
</dbReference>
<dbReference type="InterPro" id="IPR001783">
    <property type="entry name" value="Lumazine-bd"/>
</dbReference>
<dbReference type="SUPFAM" id="SSF63380">
    <property type="entry name" value="Riboflavin synthase domain-like"/>
    <property type="match status" value="2"/>
</dbReference>
<feature type="domain" description="Lumazine-binding" evidence="12">
    <location>
        <begin position="1"/>
        <end position="96"/>
    </location>
</feature>
<dbReference type="RefSeq" id="WP_020875974.1">
    <property type="nucleotide sequence ID" value="NZ_ATHJ01000064.1"/>
</dbReference>
<evidence type="ECO:0000256" key="4">
    <source>
        <dbReference type="ARBA" id="ARBA00011233"/>
    </source>
</evidence>
<evidence type="ECO:0000256" key="5">
    <source>
        <dbReference type="ARBA" id="ARBA00012827"/>
    </source>
</evidence>
<keyword evidence="7" id="KW-0686">Riboflavin biosynthesis</keyword>
<dbReference type="NCBIfam" id="NF009566">
    <property type="entry name" value="PRK13020.1"/>
    <property type="match status" value="1"/>
</dbReference>
<proteinExistence type="predicted"/>
<evidence type="ECO:0000256" key="6">
    <source>
        <dbReference type="ARBA" id="ARBA00013950"/>
    </source>
</evidence>
<evidence type="ECO:0000256" key="10">
    <source>
        <dbReference type="NCBIfam" id="TIGR00187"/>
    </source>
</evidence>
<keyword evidence="8" id="KW-0808">Transferase</keyword>
<keyword evidence="9" id="KW-0677">Repeat</keyword>
<evidence type="ECO:0000259" key="12">
    <source>
        <dbReference type="PROSITE" id="PS51177"/>
    </source>
</evidence>
<feature type="repeat" description="Lumazine-binding" evidence="11">
    <location>
        <begin position="1"/>
        <end position="96"/>
    </location>
</feature>
<gene>
    <name evidence="13" type="ORF">dsmv_1590</name>
</gene>
<dbReference type="FunFam" id="2.40.30.20:FF:000004">
    <property type="entry name" value="Riboflavin synthase, alpha subunit"/>
    <property type="match status" value="1"/>
</dbReference>
<dbReference type="InterPro" id="IPR026017">
    <property type="entry name" value="Lumazine-bd_dom"/>
</dbReference>
<name>S7TZT7_DESML</name>
<dbReference type="Pfam" id="PF00677">
    <property type="entry name" value="Lum_binding"/>
    <property type="match status" value="2"/>
</dbReference>
<comment type="caution">
    <text evidence="13">The sequence shown here is derived from an EMBL/GenBank/DDBJ whole genome shotgun (WGS) entry which is preliminary data.</text>
</comment>
<dbReference type="Proteomes" id="UP000014977">
    <property type="component" value="Unassembled WGS sequence"/>
</dbReference>
<dbReference type="InterPro" id="IPR017938">
    <property type="entry name" value="Riboflavin_synthase-like_b-brl"/>
</dbReference>
<evidence type="ECO:0000256" key="2">
    <source>
        <dbReference type="ARBA" id="ARBA00002803"/>
    </source>
</evidence>
<feature type="repeat" description="Lumazine-binding" evidence="11">
    <location>
        <begin position="97"/>
        <end position="193"/>
    </location>
</feature>
<feature type="domain" description="Lumazine-binding" evidence="12">
    <location>
        <begin position="97"/>
        <end position="193"/>
    </location>
</feature>
<dbReference type="PANTHER" id="PTHR21098">
    <property type="entry name" value="RIBOFLAVIN SYNTHASE ALPHA CHAIN"/>
    <property type="match status" value="1"/>
</dbReference>
<dbReference type="EC" id="2.5.1.9" evidence="5 10"/>
<evidence type="ECO:0000256" key="1">
    <source>
        <dbReference type="ARBA" id="ARBA00000968"/>
    </source>
</evidence>
<comment type="pathway">
    <text evidence="3">Cofactor biosynthesis; riboflavin biosynthesis; riboflavin from 2-hydroxy-3-oxobutyl phosphate and 5-amino-6-(D-ribitylamino)uracil: step 2/2.</text>
</comment>